<name>A0A8H7E0U2_9EURO</name>
<keyword evidence="2" id="KW-1185">Reference proteome</keyword>
<dbReference type="AlphaFoldDB" id="A0A8H7E0U2"/>
<reference evidence="1" key="1">
    <citation type="submission" date="2020-02" db="EMBL/GenBank/DDBJ databases">
        <authorList>
            <person name="Palmer J.M."/>
        </authorList>
    </citation>
    <scope>NUCLEOTIDE SEQUENCE</scope>
    <source>
        <strain evidence="1">EPUS1.4</strain>
        <tissue evidence="1">Thallus</tissue>
    </source>
</reference>
<protein>
    <submittedName>
        <fullName evidence="1">Uncharacterized protein</fullName>
    </submittedName>
</protein>
<proteinExistence type="predicted"/>
<accession>A0A8H7E0U2</accession>
<gene>
    <name evidence="1" type="ORF">GJ744_006305</name>
</gene>
<evidence type="ECO:0000313" key="2">
    <source>
        <dbReference type="Proteomes" id="UP000606974"/>
    </source>
</evidence>
<dbReference type="OrthoDB" id="5428055at2759"/>
<evidence type="ECO:0000313" key="1">
    <source>
        <dbReference type="EMBL" id="KAF7502241.1"/>
    </source>
</evidence>
<comment type="caution">
    <text evidence="1">The sequence shown here is derived from an EMBL/GenBank/DDBJ whole genome shotgun (WGS) entry which is preliminary data.</text>
</comment>
<sequence length="72" mass="8415">MFNPRDPSLRSLAYFPLKIFAAEWVTYVAVMAYSSRDLEPSSNLNPNLQEELNRLSSNLRILQGWRRRVLTT</sequence>
<dbReference type="Proteomes" id="UP000606974">
    <property type="component" value="Unassembled WGS sequence"/>
</dbReference>
<dbReference type="EMBL" id="JAACFV010000287">
    <property type="protein sequence ID" value="KAF7502241.1"/>
    <property type="molecule type" value="Genomic_DNA"/>
</dbReference>
<organism evidence="1 2">
    <name type="scientific">Endocarpon pusillum</name>
    <dbReference type="NCBI Taxonomy" id="364733"/>
    <lineage>
        <taxon>Eukaryota</taxon>
        <taxon>Fungi</taxon>
        <taxon>Dikarya</taxon>
        <taxon>Ascomycota</taxon>
        <taxon>Pezizomycotina</taxon>
        <taxon>Eurotiomycetes</taxon>
        <taxon>Chaetothyriomycetidae</taxon>
        <taxon>Verrucariales</taxon>
        <taxon>Verrucariaceae</taxon>
        <taxon>Endocarpon</taxon>
    </lineage>
</organism>